<accession>A0ABS8FSW6</accession>
<reference evidence="2 3" key="1">
    <citation type="submission" date="2021-10" db="EMBL/GenBank/DDBJ databases">
        <title>Anaerobic single-cell dispensing facilitates the cultivation of human gut bacteria.</title>
        <authorList>
            <person name="Afrizal A."/>
        </authorList>
    </citation>
    <scope>NUCLEOTIDE SEQUENCE [LARGE SCALE GENOMIC DNA]</scope>
    <source>
        <strain evidence="2 3">CLA-AA-H200</strain>
    </source>
</reference>
<name>A0ABS8FSW6_9FIRM</name>
<dbReference type="Pfam" id="PF01261">
    <property type="entry name" value="AP_endonuc_2"/>
    <property type="match status" value="1"/>
</dbReference>
<dbReference type="RefSeq" id="WP_227706217.1">
    <property type="nucleotide sequence ID" value="NZ_JAJEQX010000001.1"/>
</dbReference>
<feature type="domain" description="Xylose isomerase-like TIM barrel" evidence="1">
    <location>
        <begin position="42"/>
        <end position="242"/>
    </location>
</feature>
<dbReference type="InterPro" id="IPR036237">
    <property type="entry name" value="Xyl_isomerase-like_sf"/>
</dbReference>
<gene>
    <name evidence="2" type="ORF">LKD70_01145</name>
</gene>
<dbReference type="Gene3D" id="3.20.20.150">
    <property type="entry name" value="Divalent-metal-dependent TIM barrel enzymes"/>
    <property type="match status" value="1"/>
</dbReference>
<evidence type="ECO:0000313" key="2">
    <source>
        <dbReference type="EMBL" id="MCC2253058.1"/>
    </source>
</evidence>
<comment type="caution">
    <text evidence="2">The sequence shown here is derived from an EMBL/GenBank/DDBJ whole genome shotgun (WGS) entry which is preliminary data.</text>
</comment>
<organism evidence="2 3">
    <name type="scientific">Ruminococcus turbiniformis</name>
    <dbReference type="NCBI Taxonomy" id="2881258"/>
    <lineage>
        <taxon>Bacteria</taxon>
        <taxon>Bacillati</taxon>
        <taxon>Bacillota</taxon>
        <taxon>Clostridia</taxon>
        <taxon>Eubacteriales</taxon>
        <taxon>Oscillospiraceae</taxon>
        <taxon>Ruminococcus</taxon>
    </lineage>
</organism>
<protein>
    <submittedName>
        <fullName evidence="2">Sugar phosphate isomerase/epimerase</fullName>
    </submittedName>
</protein>
<dbReference type="EMBL" id="JAJEQX010000001">
    <property type="protein sequence ID" value="MCC2253058.1"/>
    <property type="molecule type" value="Genomic_DNA"/>
</dbReference>
<keyword evidence="2" id="KW-0413">Isomerase</keyword>
<dbReference type="SUPFAM" id="SSF51658">
    <property type="entry name" value="Xylose isomerase-like"/>
    <property type="match status" value="1"/>
</dbReference>
<evidence type="ECO:0000313" key="3">
    <source>
        <dbReference type="Proteomes" id="UP001198151"/>
    </source>
</evidence>
<proteinExistence type="predicted"/>
<dbReference type="InterPro" id="IPR013022">
    <property type="entry name" value="Xyl_isomerase-like_TIM-brl"/>
</dbReference>
<sequence length="307" mass="34690">MKTSFHEYMRVGIILHMAYNGLSTGEGPVLECLSNIAADDYFDAVEITQIKDDETRRKAAEMIEIAHMDVAYGGQPCLLTTGMNINDLDETKRRAAVDRMKAAIDEAYEIRAKGFSFLAGKYEEEKKEEAYELLLDSTRELCEYAKSKGGMPVLCEVFDYDIDKKSLIGPVALAKRYAETMCAEYDNFGLMVDCSHIPMLHETFEENLLPIKDYIRHAHMGNTVIKSPDLPAYGDQHPRFGFPNSENDVEELAAYLQVLLDIGFLNRENPPIVSFEVKPYGDEESAFVIANAKRTLNAAWKLVEEKK</sequence>
<keyword evidence="3" id="KW-1185">Reference proteome</keyword>
<dbReference type="GO" id="GO:0016853">
    <property type="term" value="F:isomerase activity"/>
    <property type="evidence" value="ECO:0007669"/>
    <property type="project" value="UniProtKB-KW"/>
</dbReference>
<dbReference type="Proteomes" id="UP001198151">
    <property type="component" value="Unassembled WGS sequence"/>
</dbReference>
<evidence type="ECO:0000259" key="1">
    <source>
        <dbReference type="Pfam" id="PF01261"/>
    </source>
</evidence>